<feature type="transmembrane region" description="Helical" evidence="1">
    <location>
        <begin position="227"/>
        <end position="246"/>
    </location>
</feature>
<keyword evidence="1" id="KW-1133">Transmembrane helix</keyword>
<evidence type="ECO:0008006" key="4">
    <source>
        <dbReference type="Google" id="ProtNLM"/>
    </source>
</evidence>
<feature type="transmembrane region" description="Helical" evidence="1">
    <location>
        <begin position="76"/>
        <end position="97"/>
    </location>
</feature>
<feature type="transmembrane region" description="Helical" evidence="1">
    <location>
        <begin position="152"/>
        <end position="171"/>
    </location>
</feature>
<feature type="transmembrane region" description="Helical" evidence="1">
    <location>
        <begin position="46"/>
        <end position="64"/>
    </location>
</feature>
<dbReference type="AlphaFoldDB" id="A0A419WXL5"/>
<dbReference type="Proteomes" id="UP000284531">
    <property type="component" value="Unassembled WGS sequence"/>
</dbReference>
<organism evidence="2 3">
    <name type="scientific">Marinifilum flexuosum</name>
    <dbReference type="NCBI Taxonomy" id="1117708"/>
    <lineage>
        <taxon>Bacteria</taxon>
        <taxon>Pseudomonadati</taxon>
        <taxon>Bacteroidota</taxon>
        <taxon>Bacteroidia</taxon>
        <taxon>Marinilabiliales</taxon>
        <taxon>Marinifilaceae</taxon>
    </lineage>
</organism>
<name>A0A419WXL5_9BACT</name>
<accession>A0A419WXL5</accession>
<evidence type="ECO:0000313" key="3">
    <source>
        <dbReference type="Proteomes" id="UP000284531"/>
    </source>
</evidence>
<protein>
    <recommendedName>
        <fullName evidence="4">ABC-2 type transport system permease protein</fullName>
    </recommendedName>
</protein>
<feature type="transmembrane region" description="Helical" evidence="1">
    <location>
        <begin position="178"/>
        <end position="196"/>
    </location>
</feature>
<sequence length="255" mass="29805">MFEHSPKSPLKRGLNKKAYNMKTIEQIKLITDFVRYNVKIIFANKFIYFLIAAFAFFFMVMGIMLFTDSSPDESDIYTSLIFPGILILFYPVIYIIQSDKDTRMLEILFGIPNYRYKVYLVRFALSVLLLVSLMFLMSWLTVFLVIKIDVFHMVYELMYCLLFLASLAFLLTTLIKNASGAAVVMVVLGLVFLILAEPLQYSKWNIFLNPFNVPGDMSYTIWQNVLYQNRMMLIIGSLITILWSLINLQRREKFV</sequence>
<comment type="caution">
    <text evidence="2">The sequence shown here is derived from an EMBL/GenBank/DDBJ whole genome shotgun (WGS) entry which is preliminary data.</text>
</comment>
<gene>
    <name evidence="2" type="ORF">BXY64_3194</name>
</gene>
<keyword evidence="1" id="KW-0812">Transmembrane</keyword>
<dbReference type="EMBL" id="RAPQ01000010">
    <property type="protein sequence ID" value="RKE00190.1"/>
    <property type="molecule type" value="Genomic_DNA"/>
</dbReference>
<keyword evidence="1" id="KW-0472">Membrane</keyword>
<reference evidence="2 3" key="1">
    <citation type="submission" date="2018-09" db="EMBL/GenBank/DDBJ databases">
        <title>Genomic Encyclopedia of Archaeal and Bacterial Type Strains, Phase II (KMG-II): from individual species to whole genera.</title>
        <authorList>
            <person name="Goeker M."/>
        </authorList>
    </citation>
    <scope>NUCLEOTIDE SEQUENCE [LARGE SCALE GENOMIC DNA]</scope>
    <source>
        <strain evidence="2 3">DSM 21950</strain>
    </source>
</reference>
<feature type="transmembrane region" description="Helical" evidence="1">
    <location>
        <begin position="118"/>
        <end position="146"/>
    </location>
</feature>
<proteinExistence type="predicted"/>
<keyword evidence="3" id="KW-1185">Reference proteome</keyword>
<evidence type="ECO:0000256" key="1">
    <source>
        <dbReference type="SAM" id="Phobius"/>
    </source>
</evidence>
<evidence type="ECO:0000313" key="2">
    <source>
        <dbReference type="EMBL" id="RKE00190.1"/>
    </source>
</evidence>